<dbReference type="PANTHER" id="PTHR33451">
    <property type="entry name" value="MALATE-2H(+)/NA(+)-LACTATE ANTIPORTER"/>
    <property type="match status" value="1"/>
</dbReference>
<dbReference type="InterPro" id="IPR018461">
    <property type="entry name" value="Na/H_Antiport_NhaC-like_C"/>
</dbReference>
<feature type="non-terminal residue" evidence="11">
    <location>
        <position position="138"/>
    </location>
</feature>
<dbReference type="PANTHER" id="PTHR33451:SF3">
    <property type="entry name" value="MALATE-2H(+)_NA(+)-LACTATE ANTIPORTER"/>
    <property type="match status" value="1"/>
</dbReference>
<comment type="similarity">
    <text evidence="8">Belongs to the NhaC Na(+)/H(+) (TC 2.A.35) antiporter family.</text>
</comment>
<evidence type="ECO:0000256" key="8">
    <source>
        <dbReference type="ARBA" id="ARBA00038435"/>
    </source>
</evidence>
<keyword evidence="5 9" id="KW-0812">Transmembrane</keyword>
<dbReference type="GO" id="GO:0015297">
    <property type="term" value="F:antiporter activity"/>
    <property type="evidence" value="ECO:0007669"/>
    <property type="project" value="UniProtKB-KW"/>
</dbReference>
<sequence>MMSERKKRDPYAWEALLSILALIVAISLAIIKYETDAQIPILIGVVVASLVALRAGFTWKEIEDGMLDGITNSLQSIVILAIIGILIGVWILSGVVPTLLYYGLNILHPSIFLPATVMICAVTSMATGTSWGTSGTIG</sequence>
<keyword evidence="4" id="KW-1003">Cell membrane</keyword>
<comment type="subcellular location">
    <subcellularLocation>
        <location evidence="1">Cell membrane</location>
        <topology evidence="1">Multi-pass membrane protein</topology>
    </subcellularLocation>
</comment>
<reference evidence="12" key="1">
    <citation type="submission" date="2017-08" db="EMBL/GenBank/DDBJ databases">
        <title>A dynamic microbial community with high functional redundancy inhabits the cold, oxic subseafloor aquifer.</title>
        <authorList>
            <person name="Tully B.J."/>
            <person name="Wheat C.G."/>
            <person name="Glazer B.T."/>
            <person name="Huber J.A."/>
        </authorList>
    </citation>
    <scope>NUCLEOTIDE SEQUENCE [LARGE SCALE GENOMIC DNA]</scope>
</reference>
<dbReference type="InterPro" id="IPR052180">
    <property type="entry name" value="NhaC_Na-H+_Antiporter"/>
</dbReference>
<evidence type="ECO:0000256" key="4">
    <source>
        <dbReference type="ARBA" id="ARBA00022475"/>
    </source>
</evidence>
<dbReference type="EMBL" id="NVSR01000056">
    <property type="protein sequence ID" value="PCI27540.1"/>
    <property type="molecule type" value="Genomic_DNA"/>
</dbReference>
<feature type="transmembrane region" description="Helical" evidence="9">
    <location>
        <begin position="37"/>
        <end position="57"/>
    </location>
</feature>
<evidence type="ECO:0000259" key="10">
    <source>
        <dbReference type="Pfam" id="PF03553"/>
    </source>
</evidence>
<proteinExistence type="inferred from homology"/>
<keyword evidence="7 9" id="KW-0472">Membrane</keyword>
<evidence type="ECO:0000256" key="6">
    <source>
        <dbReference type="ARBA" id="ARBA00022989"/>
    </source>
</evidence>
<dbReference type="Pfam" id="PF03553">
    <property type="entry name" value="Na_H_antiporter"/>
    <property type="match status" value="1"/>
</dbReference>
<comment type="caution">
    <text evidence="11">The sequence shown here is derived from an EMBL/GenBank/DDBJ whole genome shotgun (WGS) entry which is preliminary data.</text>
</comment>
<dbReference type="Proteomes" id="UP000218113">
    <property type="component" value="Unassembled WGS sequence"/>
</dbReference>
<feature type="domain" description="Na+/H+ antiporter NhaC-like C-terminal" evidence="10">
    <location>
        <begin position="17"/>
        <end position="137"/>
    </location>
</feature>
<feature type="transmembrane region" description="Helical" evidence="9">
    <location>
        <begin position="77"/>
        <end position="100"/>
    </location>
</feature>
<name>A0A2A4T1M4_9DELT</name>
<evidence type="ECO:0000313" key="11">
    <source>
        <dbReference type="EMBL" id="PCI27540.1"/>
    </source>
</evidence>
<evidence type="ECO:0000256" key="1">
    <source>
        <dbReference type="ARBA" id="ARBA00004651"/>
    </source>
</evidence>
<gene>
    <name evidence="11" type="ORF">COB67_08340</name>
</gene>
<accession>A0A2A4T1M4</accession>
<evidence type="ECO:0000256" key="7">
    <source>
        <dbReference type="ARBA" id="ARBA00023136"/>
    </source>
</evidence>
<keyword evidence="3" id="KW-0050">Antiport</keyword>
<evidence type="ECO:0000256" key="3">
    <source>
        <dbReference type="ARBA" id="ARBA00022449"/>
    </source>
</evidence>
<feature type="transmembrane region" description="Helical" evidence="9">
    <location>
        <begin position="12"/>
        <end position="31"/>
    </location>
</feature>
<evidence type="ECO:0000256" key="2">
    <source>
        <dbReference type="ARBA" id="ARBA00022448"/>
    </source>
</evidence>
<evidence type="ECO:0000256" key="5">
    <source>
        <dbReference type="ARBA" id="ARBA00022692"/>
    </source>
</evidence>
<dbReference type="AlphaFoldDB" id="A0A2A4T1M4"/>
<keyword evidence="6 9" id="KW-1133">Transmembrane helix</keyword>
<organism evidence="11 12">
    <name type="scientific">SAR324 cluster bacterium</name>
    <dbReference type="NCBI Taxonomy" id="2024889"/>
    <lineage>
        <taxon>Bacteria</taxon>
        <taxon>Deltaproteobacteria</taxon>
        <taxon>SAR324 cluster</taxon>
    </lineage>
</organism>
<dbReference type="GO" id="GO:0005886">
    <property type="term" value="C:plasma membrane"/>
    <property type="evidence" value="ECO:0007669"/>
    <property type="project" value="UniProtKB-SubCell"/>
</dbReference>
<protein>
    <submittedName>
        <fullName evidence="11">Na+/H+ antiporter NhaC</fullName>
    </submittedName>
</protein>
<feature type="transmembrane region" description="Helical" evidence="9">
    <location>
        <begin position="106"/>
        <end position="126"/>
    </location>
</feature>
<keyword evidence="2" id="KW-0813">Transport</keyword>
<evidence type="ECO:0000313" key="12">
    <source>
        <dbReference type="Proteomes" id="UP000218113"/>
    </source>
</evidence>
<evidence type="ECO:0000256" key="9">
    <source>
        <dbReference type="SAM" id="Phobius"/>
    </source>
</evidence>